<dbReference type="AlphaFoldDB" id="A0A9W4T0J5"/>
<keyword evidence="2" id="KW-1185">Reference proteome</keyword>
<organism evidence="1 2">
    <name type="scientific">Funneliformis geosporum</name>
    <dbReference type="NCBI Taxonomy" id="1117311"/>
    <lineage>
        <taxon>Eukaryota</taxon>
        <taxon>Fungi</taxon>
        <taxon>Fungi incertae sedis</taxon>
        <taxon>Mucoromycota</taxon>
        <taxon>Glomeromycotina</taxon>
        <taxon>Glomeromycetes</taxon>
        <taxon>Glomerales</taxon>
        <taxon>Glomeraceae</taxon>
        <taxon>Funneliformis</taxon>
    </lineage>
</organism>
<proteinExistence type="predicted"/>
<feature type="non-terminal residue" evidence="1">
    <location>
        <position position="1"/>
    </location>
</feature>
<reference evidence="1" key="1">
    <citation type="submission" date="2022-08" db="EMBL/GenBank/DDBJ databases">
        <authorList>
            <person name="Kallberg Y."/>
            <person name="Tangrot J."/>
            <person name="Rosling A."/>
        </authorList>
    </citation>
    <scope>NUCLEOTIDE SEQUENCE</scope>
    <source>
        <strain evidence="1">Wild A</strain>
    </source>
</reference>
<sequence length="75" mass="8587">ISSKWSNILRKEIRDSWSRRIQLAKKILMGKSAGQEEYPDPAVQEEYPDTAVQEEYPGFCWAGDGAPASWKMKII</sequence>
<protein>
    <submittedName>
        <fullName evidence="1">19619_t:CDS:1</fullName>
    </submittedName>
</protein>
<comment type="caution">
    <text evidence="1">The sequence shown here is derived from an EMBL/GenBank/DDBJ whole genome shotgun (WGS) entry which is preliminary data.</text>
</comment>
<gene>
    <name evidence="1" type="ORF">FWILDA_LOCUS13394</name>
</gene>
<evidence type="ECO:0000313" key="1">
    <source>
        <dbReference type="EMBL" id="CAI2188067.1"/>
    </source>
</evidence>
<accession>A0A9W4T0J5</accession>
<evidence type="ECO:0000313" key="2">
    <source>
        <dbReference type="Proteomes" id="UP001153678"/>
    </source>
</evidence>
<dbReference type="Proteomes" id="UP001153678">
    <property type="component" value="Unassembled WGS sequence"/>
</dbReference>
<dbReference type="EMBL" id="CAMKVN010004962">
    <property type="protein sequence ID" value="CAI2188067.1"/>
    <property type="molecule type" value="Genomic_DNA"/>
</dbReference>
<name>A0A9W4T0J5_9GLOM</name>